<feature type="signal peptide" evidence="5">
    <location>
        <begin position="1"/>
        <end position="18"/>
    </location>
</feature>
<evidence type="ECO:0000256" key="2">
    <source>
        <dbReference type="ARBA" id="ARBA00022692"/>
    </source>
</evidence>
<evidence type="ECO:0000256" key="4">
    <source>
        <dbReference type="ARBA" id="ARBA00023136"/>
    </source>
</evidence>
<evidence type="ECO:0000256" key="5">
    <source>
        <dbReference type="SAM" id="SignalP"/>
    </source>
</evidence>
<dbReference type="Proteomes" id="UP001419268">
    <property type="component" value="Unassembled WGS sequence"/>
</dbReference>
<keyword evidence="5" id="KW-0732">Signal</keyword>
<dbReference type="InterPro" id="IPR000425">
    <property type="entry name" value="MIP"/>
</dbReference>
<comment type="caution">
    <text evidence="6">The sequence shown here is derived from an EMBL/GenBank/DDBJ whole genome shotgun (WGS) entry which is preliminary data.</text>
</comment>
<keyword evidence="2" id="KW-0812">Transmembrane</keyword>
<keyword evidence="3" id="KW-1133">Transmembrane helix</keyword>
<protein>
    <submittedName>
        <fullName evidence="6">Uncharacterized protein</fullName>
    </submittedName>
</protein>
<dbReference type="InterPro" id="IPR023271">
    <property type="entry name" value="Aquaporin-like"/>
</dbReference>
<name>A0AAP0J236_9MAGN</name>
<proteinExistence type="predicted"/>
<dbReference type="Gene3D" id="1.20.1080.10">
    <property type="entry name" value="Glycerol uptake facilitator protein"/>
    <property type="match status" value="1"/>
</dbReference>
<comment type="subcellular location">
    <subcellularLocation>
        <location evidence="1">Membrane</location>
        <topology evidence="1">Multi-pass membrane protein</topology>
    </subcellularLocation>
</comment>
<evidence type="ECO:0000256" key="1">
    <source>
        <dbReference type="ARBA" id="ARBA00004141"/>
    </source>
</evidence>
<dbReference type="GO" id="GO:0016020">
    <property type="term" value="C:membrane"/>
    <property type="evidence" value="ECO:0007669"/>
    <property type="project" value="UniProtKB-SubCell"/>
</dbReference>
<dbReference type="InterPro" id="IPR034294">
    <property type="entry name" value="Aquaporin_transptr"/>
</dbReference>
<dbReference type="SUPFAM" id="SSF81338">
    <property type="entry name" value="Aquaporin-like"/>
    <property type="match status" value="1"/>
</dbReference>
<accession>A0AAP0J236</accession>
<keyword evidence="7" id="KW-1185">Reference proteome</keyword>
<organism evidence="6 7">
    <name type="scientific">Stephania cephalantha</name>
    <dbReference type="NCBI Taxonomy" id="152367"/>
    <lineage>
        <taxon>Eukaryota</taxon>
        <taxon>Viridiplantae</taxon>
        <taxon>Streptophyta</taxon>
        <taxon>Embryophyta</taxon>
        <taxon>Tracheophyta</taxon>
        <taxon>Spermatophyta</taxon>
        <taxon>Magnoliopsida</taxon>
        <taxon>Ranunculales</taxon>
        <taxon>Menispermaceae</taxon>
        <taxon>Menispermoideae</taxon>
        <taxon>Cissampelideae</taxon>
        <taxon>Stephania</taxon>
    </lineage>
</organism>
<evidence type="ECO:0000313" key="6">
    <source>
        <dbReference type="EMBL" id="KAK9125340.1"/>
    </source>
</evidence>
<feature type="chain" id="PRO_5042880057" evidence="5">
    <location>
        <begin position="19"/>
        <end position="52"/>
    </location>
</feature>
<dbReference type="GO" id="GO:0015267">
    <property type="term" value="F:channel activity"/>
    <property type="evidence" value="ECO:0007669"/>
    <property type="project" value="InterPro"/>
</dbReference>
<evidence type="ECO:0000313" key="7">
    <source>
        <dbReference type="Proteomes" id="UP001419268"/>
    </source>
</evidence>
<dbReference type="EMBL" id="JBBNAG010000006">
    <property type="protein sequence ID" value="KAK9125340.1"/>
    <property type="molecule type" value="Genomic_DNA"/>
</dbReference>
<evidence type="ECO:0000256" key="3">
    <source>
        <dbReference type="ARBA" id="ARBA00022989"/>
    </source>
</evidence>
<keyword evidence="4" id="KW-0472">Membrane</keyword>
<sequence length="52" mass="5949">MGFVVFLVHLATISIIETSINPAWSLGAAIVYNKDQAWDDYVIKPKSRKFFF</sequence>
<dbReference type="PANTHER" id="PTHR45687">
    <property type="entry name" value="AQUAPORIN OR AQUAGLYCEROPORIN RELATED"/>
    <property type="match status" value="1"/>
</dbReference>
<reference evidence="6 7" key="1">
    <citation type="submission" date="2024-01" db="EMBL/GenBank/DDBJ databases">
        <title>Genome assemblies of Stephania.</title>
        <authorList>
            <person name="Yang L."/>
        </authorList>
    </citation>
    <scope>NUCLEOTIDE SEQUENCE [LARGE SCALE GENOMIC DNA]</scope>
    <source>
        <strain evidence="6">JXDWG</strain>
        <tissue evidence="6">Leaf</tissue>
    </source>
</reference>
<dbReference type="AlphaFoldDB" id="A0AAP0J236"/>
<dbReference type="Pfam" id="PF00230">
    <property type="entry name" value="MIP"/>
    <property type="match status" value="1"/>
</dbReference>
<gene>
    <name evidence="6" type="ORF">Scep_014186</name>
</gene>